<evidence type="ECO:0000313" key="2">
    <source>
        <dbReference type="Proteomes" id="UP001152795"/>
    </source>
</evidence>
<dbReference type="PANTHER" id="PTHR19871:SF14">
    <property type="entry name" value="DUF4062 DOMAIN-CONTAINING PROTEIN"/>
    <property type="match status" value="1"/>
</dbReference>
<dbReference type="InterPro" id="IPR052752">
    <property type="entry name" value="NACHT-WD_repeat"/>
</dbReference>
<gene>
    <name evidence="1" type="ORF">PACLA_8A036759</name>
</gene>
<reference evidence="1" key="1">
    <citation type="submission" date="2020-04" db="EMBL/GenBank/DDBJ databases">
        <authorList>
            <person name="Alioto T."/>
            <person name="Alioto T."/>
            <person name="Gomez Garrido J."/>
        </authorList>
    </citation>
    <scope>NUCLEOTIDE SEQUENCE</scope>
    <source>
        <strain evidence="1">A484AB</strain>
    </source>
</reference>
<evidence type="ECO:0000313" key="1">
    <source>
        <dbReference type="EMBL" id="CAB3980077.1"/>
    </source>
</evidence>
<dbReference type="PANTHER" id="PTHR19871">
    <property type="entry name" value="BETA TRANSDUCIN-RELATED PROTEIN"/>
    <property type="match status" value="1"/>
</dbReference>
<dbReference type="EMBL" id="CACRXK020000255">
    <property type="protein sequence ID" value="CAB3980077.1"/>
    <property type="molecule type" value="Genomic_DNA"/>
</dbReference>
<organism evidence="1 2">
    <name type="scientific">Paramuricea clavata</name>
    <name type="common">Red gorgonian</name>
    <name type="synonym">Violescent sea-whip</name>
    <dbReference type="NCBI Taxonomy" id="317549"/>
    <lineage>
        <taxon>Eukaryota</taxon>
        <taxon>Metazoa</taxon>
        <taxon>Cnidaria</taxon>
        <taxon>Anthozoa</taxon>
        <taxon>Octocorallia</taxon>
        <taxon>Malacalcyonacea</taxon>
        <taxon>Plexauridae</taxon>
        <taxon>Paramuricea</taxon>
    </lineage>
</organism>
<dbReference type="Proteomes" id="UP001152795">
    <property type="component" value="Unassembled WGS sequence"/>
</dbReference>
<comment type="caution">
    <text evidence="1">The sequence shown here is derived from an EMBL/GenBank/DDBJ whole genome shotgun (WGS) entry which is preliminary data.</text>
</comment>
<dbReference type="OrthoDB" id="2325716at2759"/>
<protein>
    <submittedName>
        <fullName evidence="1">Uncharacterized protein</fullName>
    </submittedName>
</protein>
<accession>A0A6S7FQY7</accession>
<dbReference type="AlphaFoldDB" id="A0A6S7FQY7"/>
<name>A0A6S7FQY7_PARCT</name>
<proteinExistence type="predicted"/>
<keyword evidence="2" id="KW-1185">Reference proteome</keyword>
<sequence>MAERMKAVLHGDTMTKCPSNAKIVRIFTSSTFTDTKHERNALMTRVYPQLKQFCKSKGYEFQVVDMRW</sequence>